<reference evidence="4" key="1">
    <citation type="submission" date="2014-07" db="EMBL/GenBank/DDBJ databases">
        <title>Identification of a novel salt tolerance gene in wild soybean by whole-genome sequencing.</title>
        <authorList>
            <person name="Lam H.-M."/>
            <person name="Qi X."/>
            <person name="Li M.-W."/>
            <person name="Liu X."/>
            <person name="Xie M."/>
            <person name="Ni M."/>
            <person name="Xu X."/>
        </authorList>
    </citation>
    <scope>NUCLEOTIDE SEQUENCE [LARGE SCALE GENOMIC DNA]</scope>
    <source>
        <tissue evidence="4">Root</tissue>
    </source>
</reference>
<sequence length="357" mass="40809">MLCTLGRARKWDLVESLWTEMNAKGVAPVNSTYGTLIDAYSKYGLKEEALAWLKTMQSQGMEPDEVTMGIVVLLYKRAGEFQKAQEFFRRWIRGAPFRLGVDDKLVSHTNVCLRSHTYATFIDTYGKGGQFRAACETFARIIRQGRSLNTVTLNTMIHLYGNCGRLRQACLLFQKMGEFRGLLEADVVSYQTLLYAYSTRKMVREAEELIQEMDERDLEIDEFTQFALTRMYVESGMLEQSWLWFKRFHLAGNISSDCYSANIDAYGERGYTLAAKEVFIFCKELKKLTVLEFNVMIKAYGIGKCYDKAYQLFDSMKKFGVVANKCSYSSLIPILASADKPHIAKSYLKKMQEAGLG</sequence>
<accession>A0A0B2PAY4</accession>
<gene>
    <name evidence="4" type="ORF">glysoja_041210</name>
</gene>
<feature type="repeat" description="PPR" evidence="3">
    <location>
        <begin position="186"/>
        <end position="220"/>
    </location>
</feature>
<comment type="similarity">
    <text evidence="1">Belongs to the PPR family. P subfamily.</text>
</comment>
<keyword evidence="2" id="KW-0677">Repeat</keyword>
<feature type="repeat" description="PPR" evidence="3">
    <location>
        <begin position="149"/>
        <end position="179"/>
    </location>
</feature>
<dbReference type="AlphaFoldDB" id="A0A0B2PAY4"/>
<organism evidence="4">
    <name type="scientific">Glycine soja</name>
    <name type="common">Wild soybean</name>
    <dbReference type="NCBI Taxonomy" id="3848"/>
    <lineage>
        <taxon>Eukaryota</taxon>
        <taxon>Viridiplantae</taxon>
        <taxon>Streptophyta</taxon>
        <taxon>Embryophyta</taxon>
        <taxon>Tracheophyta</taxon>
        <taxon>Spermatophyta</taxon>
        <taxon>Magnoliopsida</taxon>
        <taxon>eudicotyledons</taxon>
        <taxon>Gunneridae</taxon>
        <taxon>Pentapetalae</taxon>
        <taxon>rosids</taxon>
        <taxon>fabids</taxon>
        <taxon>Fabales</taxon>
        <taxon>Fabaceae</taxon>
        <taxon>Papilionoideae</taxon>
        <taxon>50 kb inversion clade</taxon>
        <taxon>NPAAA clade</taxon>
        <taxon>indigoferoid/millettioid clade</taxon>
        <taxon>Phaseoleae</taxon>
        <taxon>Glycine</taxon>
        <taxon>Glycine subgen. Soja</taxon>
    </lineage>
</organism>
<dbReference type="InterPro" id="IPR011990">
    <property type="entry name" value="TPR-like_helical_dom_sf"/>
</dbReference>
<dbReference type="Pfam" id="PF12854">
    <property type="entry name" value="PPR_1"/>
    <property type="match status" value="1"/>
</dbReference>
<proteinExistence type="inferred from homology"/>
<dbReference type="Gene3D" id="1.25.40.10">
    <property type="entry name" value="Tetratricopeptide repeat domain"/>
    <property type="match status" value="3"/>
</dbReference>
<dbReference type="NCBIfam" id="TIGR00756">
    <property type="entry name" value="PPR"/>
    <property type="match status" value="5"/>
</dbReference>
<dbReference type="Pfam" id="PF01535">
    <property type="entry name" value="PPR"/>
    <property type="match status" value="1"/>
</dbReference>
<name>A0A0B2PAY4_GLYSO</name>
<feature type="repeat" description="PPR" evidence="3">
    <location>
        <begin position="114"/>
        <end position="148"/>
    </location>
</feature>
<dbReference type="PROSITE" id="PS51375">
    <property type="entry name" value="PPR"/>
    <property type="match status" value="5"/>
</dbReference>
<dbReference type="PANTHER" id="PTHR47936">
    <property type="entry name" value="PPR_LONG DOMAIN-CONTAINING PROTEIN"/>
    <property type="match status" value="1"/>
</dbReference>
<dbReference type="Proteomes" id="UP000053555">
    <property type="component" value="Unassembled WGS sequence"/>
</dbReference>
<dbReference type="SUPFAM" id="SSF81901">
    <property type="entry name" value="HCP-like"/>
    <property type="match status" value="1"/>
</dbReference>
<protein>
    <submittedName>
        <fullName evidence="4">Pentatricopeptide repeat-containing protein</fullName>
    </submittedName>
</protein>
<evidence type="ECO:0000256" key="2">
    <source>
        <dbReference type="ARBA" id="ARBA00022737"/>
    </source>
</evidence>
<dbReference type="EMBL" id="KN669057">
    <property type="protein sequence ID" value="KHN04709.1"/>
    <property type="molecule type" value="Genomic_DNA"/>
</dbReference>
<dbReference type="PANTHER" id="PTHR47936:SF1">
    <property type="entry name" value="PENTATRICOPEPTIDE REPEAT-CONTAINING PROTEIN GUN1, CHLOROPLASTIC"/>
    <property type="match status" value="1"/>
</dbReference>
<evidence type="ECO:0000313" key="4">
    <source>
        <dbReference type="EMBL" id="KHN04709.1"/>
    </source>
</evidence>
<dbReference type="Pfam" id="PF13041">
    <property type="entry name" value="PPR_2"/>
    <property type="match status" value="2"/>
</dbReference>
<evidence type="ECO:0000256" key="3">
    <source>
        <dbReference type="PROSITE-ProRule" id="PRU00708"/>
    </source>
</evidence>
<feature type="repeat" description="PPR" evidence="3">
    <location>
        <begin position="289"/>
        <end position="323"/>
    </location>
</feature>
<evidence type="ECO:0000256" key="1">
    <source>
        <dbReference type="ARBA" id="ARBA00007626"/>
    </source>
</evidence>
<feature type="repeat" description="PPR" evidence="3">
    <location>
        <begin position="29"/>
        <end position="63"/>
    </location>
</feature>
<dbReference type="InterPro" id="IPR002885">
    <property type="entry name" value="PPR_rpt"/>
</dbReference>